<feature type="domain" description="Tetrahaem cytochrome" evidence="8">
    <location>
        <begin position="111"/>
        <end position="191"/>
    </location>
</feature>
<evidence type="ECO:0000256" key="6">
    <source>
        <dbReference type="ARBA" id="ARBA00023004"/>
    </source>
</evidence>
<evidence type="ECO:0000259" key="8">
    <source>
        <dbReference type="Pfam" id="PF14537"/>
    </source>
</evidence>
<evidence type="ECO:0000256" key="5">
    <source>
        <dbReference type="ARBA" id="ARBA00022982"/>
    </source>
</evidence>
<dbReference type="SUPFAM" id="SSF48695">
    <property type="entry name" value="Multiheme cytochromes"/>
    <property type="match status" value="1"/>
</dbReference>
<evidence type="ECO:0000313" key="10">
    <source>
        <dbReference type="Proteomes" id="UP001343724"/>
    </source>
</evidence>
<dbReference type="Gene3D" id="1.10.1130.10">
    <property type="entry name" value="Flavocytochrome C3, Chain A"/>
    <property type="match status" value="1"/>
</dbReference>
<dbReference type="EMBL" id="JAYMFH010000001">
    <property type="protein sequence ID" value="MEC4293899.1"/>
    <property type="molecule type" value="Genomic_DNA"/>
</dbReference>
<keyword evidence="3" id="KW-0349">Heme</keyword>
<name>A0ABU6IVP0_9ACTN</name>
<dbReference type="InterPro" id="IPR036280">
    <property type="entry name" value="Multihaem_cyt_sf"/>
</dbReference>
<organism evidence="9 10">
    <name type="scientific">Adlercreutzia shanghongiae</name>
    <dbReference type="NCBI Taxonomy" id="3111773"/>
    <lineage>
        <taxon>Bacteria</taxon>
        <taxon>Bacillati</taxon>
        <taxon>Actinomycetota</taxon>
        <taxon>Coriobacteriia</taxon>
        <taxon>Eggerthellales</taxon>
        <taxon>Eggerthellaceae</taxon>
        <taxon>Adlercreutzia</taxon>
    </lineage>
</organism>
<dbReference type="InterPro" id="IPR012286">
    <property type="entry name" value="Tetrahaem_cytochrome"/>
</dbReference>
<dbReference type="Proteomes" id="UP001343724">
    <property type="component" value="Unassembled WGS sequence"/>
</dbReference>
<evidence type="ECO:0000256" key="4">
    <source>
        <dbReference type="ARBA" id="ARBA00022723"/>
    </source>
</evidence>
<accession>A0ABU6IVP0</accession>
<dbReference type="Pfam" id="PF14537">
    <property type="entry name" value="Cytochrom_c3_2"/>
    <property type="match status" value="1"/>
</dbReference>
<keyword evidence="10" id="KW-1185">Reference proteome</keyword>
<evidence type="ECO:0000256" key="1">
    <source>
        <dbReference type="ARBA" id="ARBA00004196"/>
    </source>
</evidence>
<sequence>MEGKSFLKKVLPVIVLGAMLALATACAPKTLSTTGSAEKGEEAAVGAVTVEWSPESDCATCHTVEEESRADANCVASLHAATNCIDCHSDTDGLAKRHDGVTSEDKMPKKLKKTNVDQEQCLSCHGSYEELAQKTMGYQGLVDEHGTVVNPHALPKSEDHSAIICGDCHKMHSSDGDIAQNALNKCSTCHHHNVFECGTCHSV</sequence>
<dbReference type="RefSeq" id="WP_326454171.1">
    <property type="nucleotide sequence ID" value="NZ_JAYMFH010000001.1"/>
</dbReference>
<gene>
    <name evidence="9" type="ORF">VJ920_01075</name>
</gene>
<protein>
    <submittedName>
        <fullName evidence="9">Cytochrome c3 family protein</fullName>
    </submittedName>
</protein>
<feature type="chain" id="PRO_5045254520" evidence="7">
    <location>
        <begin position="24"/>
        <end position="203"/>
    </location>
</feature>
<keyword evidence="4" id="KW-0479">Metal-binding</keyword>
<keyword evidence="5" id="KW-0249">Electron transport</keyword>
<evidence type="ECO:0000256" key="7">
    <source>
        <dbReference type="SAM" id="SignalP"/>
    </source>
</evidence>
<keyword evidence="2" id="KW-0813">Transport</keyword>
<proteinExistence type="predicted"/>
<evidence type="ECO:0000313" key="9">
    <source>
        <dbReference type="EMBL" id="MEC4293899.1"/>
    </source>
</evidence>
<evidence type="ECO:0000256" key="3">
    <source>
        <dbReference type="ARBA" id="ARBA00022617"/>
    </source>
</evidence>
<evidence type="ECO:0000256" key="2">
    <source>
        <dbReference type="ARBA" id="ARBA00022448"/>
    </source>
</evidence>
<keyword evidence="6" id="KW-0408">Iron</keyword>
<comment type="caution">
    <text evidence="9">The sequence shown here is derived from an EMBL/GenBank/DDBJ whole genome shotgun (WGS) entry which is preliminary data.</text>
</comment>
<dbReference type="PROSITE" id="PS51257">
    <property type="entry name" value="PROKAR_LIPOPROTEIN"/>
    <property type="match status" value="1"/>
</dbReference>
<keyword evidence="7" id="KW-0732">Signal</keyword>
<comment type="subcellular location">
    <subcellularLocation>
        <location evidence="1">Cell envelope</location>
    </subcellularLocation>
</comment>
<feature type="signal peptide" evidence="7">
    <location>
        <begin position="1"/>
        <end position="23"/>
    </location>
</feature>
<reference evidence="9 10" key="1">
    <citation type="submission" date="2024-01" db="EMBL/GenBank/DDBJ databases">
        <title>novel species in genus Adlercreutzia.</title>
        <authorList>
            <person name="Liu X."/>
        </authorList>
    </citation>
    <scope>NUCLEOTIDE SEQUENCE [LARGE SCALE GENOMIC DNA]</scope>
    <source>
        <strain evidence="9 10">R22</strain>
    </source>
</reference>